<evidence type="ECO:0000313" key="3">
    <source>
        <dbReference type="Proteomes" id="UP000034774"/>
    </source>
</evidence>
<evidence type="ECO:0000256" key="1">
    <source>
        <dbReference type="SAM" id="Phobius"/>
    </source>
</evidence>
<comment type="caution">
    <text evidence="2">The sequence shown here is derived from an EMBL/GenBank/DDBJ whole genome shotgun (WGS) entry which is preliminary data.</text>
</comment>
<dbReference type="AlphaFoldDB" id="A0A0G0LX92"/>
<keyword evidence="1" id="KW-1133">Transmembrane helix</keyword>
<proteinExistence type="predicted"/>
<name>A0A0G0LX92_9BACT</name>
<keyword evidence="1" id="KW-0812">Transmembrane</keyword>
<feature type="transmembrane region" description="Helical" evidence="1">
    <location>
        <begin position="12"/>
        <end position="31"/>
    </location>
</feature>
<sequence length="230" mass="26044">MGEDKKKFGKKYLWLLLLLLALFIFGTFWFMNGQRGSAGNKSSGGKTPTPTVSKNNQFEGQETREITLNFRDTYLVLTGYPYINKDYRPRLYNLIYIDTIFESNDMVNLTDPSGKWKDAYEFSRTESKIYIPLGRTSGNSPIWQTMEIISKEKAMAQLGSCAETLVTLTGNLKAFSYSCEGDVSCFVPINENAGMLYREFSGDKTVKADTCEVLKNNYIFSFKLKSSLGP</sequence>
<accession>A0A0G0LX92</accession>
<dbReference type="Proteomes" id="UP000034774">
    <property type="component" value="Unassembled WGS sequence"/>
</dbReference>
<keyword evidence="1" id="KW-0472">Membrane</keyword>
<organism evidence="2 3">
    <name type="scientific">Candidatus Woesebacteria bacterium GW2011_GWB1_39_10</name>
    <dbReference type="NCBI Taxonomy" id="1618572"/>
    <lineage>
        <taxon>Bacteria</taxon>
        <taxon>Candidatus Woeseibacteriota</taxon>
    </lineage>
</organism>
<gene>
    <name evidence="2" type="ORF">UT17_C0001G0004</name>
</gene>
<reference evidence="2 3" key="1">
    <citation type="journal article" date="2015" name="Nature">
        <title>rRNA introns, odd ribosomes, and small enigmatic genomes across a large radiation of phyla.</title>
        <authorList>
            <person name="Brown C.T."/>
            <person name="Hug L.A."/>
            <person name="Thomas B.C."/>
            <person name="Sharon I."/>
            <person name="Castelle C.J."/>
            <person name="Singh A."/>
            <person name="Wilkins M.J."/>
            <person name="Williams K.H."/>
            <person name="Banfield J.F."/>
        </authorList>
    </citation>
    <scope>NUCLEOTIDE SEQUENCE [LARGE SCALE GENOMIC DNA]</scope>
</reference>
<evidence type="ECO:0000313" key="2">
    <source>
        <dbReference type="EMBL" id="KKQ92625.1"/>
    </source>
</evidence>
<dbReference type="EMBL" id="LBVU01000001">
    <property type="protein sequence ID" value="KKQ92625.1"/>
    <property type="molecule type" value="Genomic_DNA"/>
</dbReference>
<protein>
    <submittedName>
        <fullName evidence="2">Uncharacterized protein</fullName>
    </submittedName>
</protein>
<dbReference type="STRING" id="1618572.UT17_C0001G0004"/>